<accession>A0A095SD45</accession>
<dbReference type="NCBIfam" id="TIGR01730">
    <property type="entry name" value="RND_mfp"/>
    <property type="match status" value="1"/>
</dbReference>
<evidence type="ECO:0000313" key="10">
    <source>
        <dbReference type="Proteomes" id="UP000029444"/>
    </source>
</evidence>
<name>A0A095SD45_9GAMM</name>
<dbReference type="Gene3D" id="2.40.420.20">
    <property type="match status" value="1"/>
</dbReference>
<feature type="domain" description="Multidrug resistance protein MdtA-like C-terminal permuted SH3" evidence="8">
    <location>
        <begin position="292"/>
        <end position="351"/>
    </location>
</feature>
<evidence type="ECO:0000256" key="1">
    <source>
        <dbReference type="ARBA" id="ARBA00004519"/>
    </source>
</evidence>
<evidence type="ECO:0000259" key="7">
    <source>
        <dbReference type="Pfam" id="PF25944"/>
    </source>
</evidence>
<feature type="region of interest" description="Disordered" evidence="4">
    <location>
        <begin position="360"/>
        <end position="397"/>
    </location>
</feature>
<keyword evidence="10" id="KW-1185">Reference proteome</keyword>
<evidence type="ECO:0000256" key="3">
    <source>
        <dbReference type="SAM" id="Coils"/>
    </source>
</evidence>
<dbReference type="Proteomes" id="UP000029444">
    <property type="component" value="Unassembled WGS sequence"/>
</dbReference>
<comment type="subcellular location">
    <subcellularLocation>
        <location evidence="1">Cell inner membrane</location>
        <topology evidence="1">Lipid-anchor</topology>
    </subcellularLocation>
</comment>
<gene>
    <name evidence="9" type="ORF">Y5S_03647</name>
</gene>
<dbReference type="InterPro" id="IPR058625">
    <property type="entry name" value="MdtA-like_BSH"/>
</dbReference>
<dbReference type="EMBL" id="ARXV01000023">
    <property type="protein sequence ID" value="KGD62159.1"/>
    <property type="molecule type" value="Genomic_DNA"/>
</dbReference>
<evidence type="ECO:0000256" key="2">
    <source>
        <dbReference type="ARBA" id="ARBA00009477"/>
    </source>
</evidence>
<dbReference type="Pfam" id="PF25876">
    <property type="entry name" value="HH_MFP_RND"/>
    <property type="match status" value="1"/>
</dbReference>
<reference evidence="9 10" key="1">
    <citation type="submission" date="2012-09" db="EMBL/GenBank/DDBJ databases">
        <title>Genome Sequence of alkane-degrading Bacterium Alcanivorax sp. 19-m-6.</title>
        <authorList>
            <person name="Lai Q."/>
            <person name="Shao Z."/>
        </authorList>
    </citation>
    <scope>NUCLEOTIDE SEQUENCE [LARGE SCALE GENOMIC DNA]</scope>
    <source>
        <strain evidence="9 10">19-m-6</strain>
    </source>
</reference>
<dbReference type="InterPro" id="IPR058624">
    <property type="entry name" value="MdtA-like_HH"/>
</dbReference>
<dbReference type="PANTHER" id="PTHR30158">
    <property type="entry name" value="ACRA/E-RELATED COMPONENT OF DRUG EFFLUX TRANSPORTER"/>
    <property type="match status" value="1"/>
</dbReference>
<keyword evidence="3" id="KW-0175">Coiled coil</keyword>
<organism evidence="9 10">
    <name type="scientific">Alcanivorax nanhaiticus</name>
    <dbReference type="NCBI Taxonomy" id="1177154"/>
    <lineage>
        <taxon>Bacteria</taxon>
        <taxon>Pseudomonadati</taxon>
        <taxon>Pseudomonadota</taxon>
        <taxon>Gammaproteobacteria</taxon>
        <taxon>Oceanospirillales</taxon>
        <taxon>Alcanivoracaceae</taxon>
        <taxon>Alcanivorax</taxon>
    </lineage>
</organism>
<comment type="caution">
    <text evidence="9">The sequence shown here is derived from an EMBL/GenBank/DDBJ whole genome shotgun (WGS) entry which is preliminary data.</text>
</comment>
<dbReference type="Gene3D" id="2.40.30.170">
    <property type="match status" value="1"/>
</dbReference>
<dbReference type="STRING" id="1177154.Y5S_03647"/>
<feature type="domain" description="Multidrug resistance protein MdtA-like barrel-sandwich hybrid" evidence="6">
    <location>
        <begin position="57"/>
        <end position="190"/>
    </location>
</feature>
<dbReference type="Gene3D" id="2.40.50.100">
    <property type="match status" value="1"/>
</dbReference>
<dbReference type="AlphaFoldDB" id="A0A095SD45"/>
<dbReference type="Gene3D" id="1.10.287.470">
    <property type="entry name" value="Helix hairpin bin"/>
    <property type="match status" value="1"/>
</dbReference>
<dbReference type="Pfam" id="PF25944">
    <property type="entry name" value="Beta-barrel_RND"/>
    <property type="match status" value="1"/>
</dbReference>
<evidence type="ECO:0000259" key="5">
    <source>
        <dbReference type="Pfam" id="PF25876"/>
    </source>
</evidence>
<evidence type="ECO:0000259" key="6">
    <source>
        <dbReference type="Pfam" id="PF25917"/>
    </source>
</evidence>
<dbReference type="InterPro" id="IPR058626">
    <property type="entry name" value="MdtA-like_b-barrel"/>
</dbReference>
<proteinExistence type="inferred from homology"/>
<comment type="similarity">
    <text evidence="2">Belongs to the membrane fusion protein (MFP) (TC 8.A.1) family.</text>
</comment>
<feature type="coiled-coil region" evidence="3">
    <location>
        <begin position="96"/>
        <end position="161"/>
    </location>
</feature>
<dbReference type="PATRIC" id="fig|1177154.3.peg.3654"/>
<sequence length="397" mass="42849">MRWIKLGLPLTTLLLGACDDAPPPAAPPPEVFVVTASEQSYQPERTFTARIDSRSDVNITAQVTGKLTAVHFREGDNVEAGAPLFDIDPAPYQAALDRARAEQERARATLADAKNNLNRAHKLIEKGYISDSEYDTLKTRKLEAEAAKQSARAALESAQVDLSYTHISAPQAGRVGRSIASVGDVVSPGYGTLTTLVGGNDMQAVFQIPERLLTDAAMSENQPKPSDIEVGLIMPNGSEYPYTGNIVYVSNRVNTNTGTVEVRAAMPDPRDLLRPGMYVQAQVRLKESLSGLMIPQAALQVDQQGTYVFTVNENNRVLRTNLQTGERFGENVLVTEGMQAGAKVILQGIQKVRPGSEVVVSDYKPATQAHAGSEPEMPPAEPENEEVTETSHGSDAP</sequence>
<dbReference type="OrthoDB" id="9800613at2"/>
<dbReference type="GO" id="GO:0046677">
    <property type="term" value="P:response to antibiotic"/>
    <property type="evidence" value="ECO:0007669"/>
    <property type="project" value="TreeGrafter"/>
</dbReference>
<dbReference type="Pfam" id="PF25967">
    <property type="entry name" value="RND-MFP_C"/>
    <property type="match status" value="1"/>
</dbReference>
<evidence type="ECO:0000259" key="8">
    <source>
        <dbReference type="Pfam" id="PF25967"/>
    </source>
</evidence>
<dbReference type="PROSITE" id="PS51257">
    <property type="entry name" value="PROKAR_LIPOPROTEIN"/>
    <property type="match status" value="1"/>
</dbReference>
<feature type="domain" description="Multidrug resistance protein MdtA-like beta-barrel" evidence="7">
    <location>
        <begin position="218"/>
        <end position="285"/>
    </location>
</feature>
<protein>
    <submittedName>
        <fullName evidence="9">RND family efflux transporter MFP subunit</fullName>
    </submittedName>
</protein>
<feature type="domain" description="Multidrug resistance protein MdtA-like alpha-helical hairpin" evidence="5">
    <location>
        <begin position="96"/>
        <end position="165"/>
    </location>
</feature>
<dbReference type="GO" id="GO:0022857">
    <property type="term" value="F:transmembrane transporter activity"/>
    <property type="evidence" value="ECO:0007669"/>
    <property type="project" value="InterPro"/>
</dbReference>
<dbReference type="GO" id="GO:0030313">
    <property type="term" value="C:cell envelope"/>
    <property type="evidence" value="ECO:0007669"/>
    <property type="project" value="UniProtKB-SubCell"/>
</dbReference>
<dbReference type="SUPFAM" id="SSF111369">
    <property type="entry name" value="HlyD-like secretion proteins"/>
    <property type="match status" value="1"/>
</dbReference>
<dbReference type="InterPro" id="IPR058627">
    <property type="entry name" value="MdtA-like_C"/>
</dbReference>
<dbReference type="InterPro" id="IPR006143">
    <property type="entry name" value="RND_pump_MFP"/>
</dbReference>
<dbReference type="Pfam" id="PF25917">
    <property type="entry name" value="BSH_RND"/>
    <property type="match status" value="1"/>
</dbReference>
<evidence type="ECO:0000256" key="4">
    <source>
        <dbReference type="SAM" id="MobiDB-lite"/>
    </source>
</evidence>
<dbReference type="eggNOG" id="COG0845">
    <property type="taxonomic scope" value="Bacteria"/>
</dbReference>
<evidence type="ECO:0000313" key="9">
    <source>
        <dbReference type="EMBL" id="KGD62159.1"/>
    </source>
</evidence>
<dbReference type="GO" id="GO:0005886">
    <property type="term" value="C:plasma membrane"/>
    <property type="evidence" value="ECO:0007669"/>
    <property type="project" value="TreeGrafter"/>
</dbReference>
<dbReference type="RefSeq" id="WP_035235150.1">
    <property type="nucleotide sequence ID" value="NZ_ARXV01000023.1"/>
</dbReference>